<dbReference type="GO" id="GO:0005506">
    <property type="term" value="F:iron ion binding"/>
    <property type="evidence" value="ECO:0007669"/>
    <property type="project" value="InterPro"/>
</dbReference>
<evidence type="ECO:0000313" key="5">
    <source>
        <dbReference type="Proteomes" id="UP000288805"/>
    </source>
</evidence>
<keyword evidence="3" id="KW-0408">Iron</keyword>
<dbReference type="InterPro" id="IPR002397">
    <property type="entry name" value="Cyt_P450_B"/>
</dbReference>
<keyword evidence="2" id="KW-0479">Metal-binding</keyword>
<dbReference type="PANTHER" id="PTHR24286">
    <property type="entry name" value="CYTOCHROME P450 26"/>
    <property type="match status" value="1"/>
</dbReference>
<dbReference type="Gene3D" id="1.10.630.10">
    <property type="entry name" value="Cytochrome P450"/>
    <property type="match status" value="1"/>
</dbReference>
<protein>
    <submittedName>
        <fullName evidence="4">Cytochrome P450 87A3</fullName>
    </submittedName>
</protein>
<dbReference type="GO" id="GO:0004497">
    <property type="term" value="F:monooxygenase activity"/>
    <property type="evidence" value="ECO:0007669"/>
    <property type="project" value="InterPro"/>
</dbReference>
<accession>A0A438HL24</accession>
<dbReference type="PRINTS" id="PR00359">
    <property type="entry name" value="BP450"/>
</dbReference>
<dbReference type="SUPFAM" id="SSF48264">
    <property type="entry name" value="Cytochrome P450"/>
    <property type="match status" value="1"/>
</dbReference>
<name>A0A438HL24_VITVI</name>
<dbReference type="EMBL" id="QGNW01000207">
    <property type="protein sequence ID" value="RVW85180.1"/>
    <property type="molecule type" value="Genomic_DNA"/>
</dbReference>
<dbReference type="InterPro" id="IPR036396">
    <property type="entry name" value="Cyt_P450_sf"/>
</dbReference>
<proteinExistence type="inferred from homology"/>
<sequence length="137" mass="15389">MTLSFLFIFQVINETLRLGNIVPGIFRGVTKDIEMKGTTIPAGSTVMVCPSAVHLNPASTMTHLLLIHGDGRLCAGAHFAKVQVAVFLHYLVTKYRWKKFVEGISFESLVWCFQMGFTSKSQQNISDQNKHFVLKKQ</sequence>
<organism evidence="4 5">
    <name type="scientific">Vitis vinifera</name>
    <name type="common">Grape</name>
    <dbReference type="NCBI Taxonomy" id="29760"/>
    <lineage>
        <taxon>Eukaryota</taxon>
        <taxon>Viridiplantae</taxon>
        <taxon>Streptophyta</taxon>
        <taxon>Embryophyta</taxon>
        <taxon>Tracheophyta</taxon>
        <taxon>Spermatophyta</taxon>
        <taxon>Magnoliopsida</taxon>
        <taxon>eudicotyledons</taxon>
        <taxon>Gunneridae</taxon>
        <taxon>Pentapetalae</taxon>
        <taxon>rosids</taxon>
        <taxon>Vitales</taxon>
        <taxon>Vitaceae</taxon>
        <taxon>Viteae</taxon>
        <taxon>Vitis</taxon>
    </lineage>
</organism>
<dbReference type="Pfam" id="PF00067">
    <property type="entry name" value="p450"/>
    <property type="match status" value="1"/>
</dbReference>
<dbReference type="PANTHER" id="PTHR24286:SF11">
    <property type="entry name" value="CYTOCHROME P450, FAMILY 87, SUBFAMILY A, POLYPEPTIDE 2"/>
    <property type="match status" value="1"/>
</dbReference>
<dbReference type="AlphaFoldDB" id="A0A438HL24"/>
<evidence type="ECO:0000256" key="3">
    <source>
        <dbReference type="ARBA" id="ARBA00023004"/>
    </source>
</evidence>
<dbReference type="Proteomes" id="UP000288805">
    <property type="component" value="Unassembled WGS sequence"/>
</dbReference>
<comment type="caution">
    <text evidence="4">The sequence shown here is derived from an EMBL/GenBank/DDBJ whole genome shotgun (WGS) entry which is preliminary data.</text>
</comment>
<dbReference type="GO" id="GO:0020037">
    <property type="term" value="F:heme binding"/>
    <property type="evidence" value="ECO:0007669"/>
    <property type="project" value="InterPro"/>
</dbReference>
<dbReference type="GO" id="GO:0016705">
    <property type="term" value="F:oxidoreductase activity, acting on paired donors, with incorporation or reduction of molecular oxygen"/>
    <property type="evidence" value="ECO:0007669"/>
    <property type="project" value="InterPro"/>
</dbReference>
<reference evidence="4 5" key="1">
    <citation type="journal article" date="2018" name="PLoS Genet.">
        <title>Population sequencing reveals clonal diversity and ancestral inbreeding in the grapevine cultivar Chardonnay.</title>
        <authorList>
            <person name="Roach M.J."/>
            <person name="Johnson D.L."/>
            <person name="Bohlmann J."/>
            <person name="van Vuuren H.J."/>
            <person name="Jones S.J."/>
            <person name="Pretorius I.S."/>
            <person name="Schmidt S.A."/>
            <person name="Borneman A.R."/>
        </authorList>
    </citation>
    <scope>NUCLEOTIDE SEQUENCE [LARGE SCALE GENOMIC DNA]</scope>
    <source>
        <strain evidence="5">cv. Chardonnay</strain>
        <tissue evidence="4">Leaf</tissue>
    </source>
</reference>
<evidence type="ECO:0000256" key="2">
    <source>
        <dbReference type="ARBA" id="ARBA00022723"/>
    </source>
</evidence>
<gene>
    <name evidence="4" type="primary">CYP87A3_19</name>
    <name evidence="4" type="ORF">CK203_032865</name>
</gene>
<comment type="similarity">
    <text evidence="1">Belongs to the cytochrome P450 family.</text>
</comment>
<evidence type="ECO:0000313" key="4">
    <source>
        <dbReference type="EMBL" id="RVW85180.1"/>
    </source>
</evidence>
<dbReference type="InterPro" id="IPR001128">
    <property type="entry name" value="Cyt_P450"/>
</dbReference>
<evidence type="ECO:0000256" key="1">
    <source>
        <dbReference type="ARBA" id="ARBA00010617"/>
    </source>
</evidence>